<dbReference type="PANTHER" id="PTHR43335:SF11">
    <property type="entry name" value="ABC TRANSPORTER RELATED"/>
    <property type="match status" value="1"/>
</dbReference>
<evidence type="ECO:0000256" key="2">
    <source>
        <dbReference type="ARBA" id="ARBA00022448"/>
    </source>
</evidence>
<feature type="domain" description="ABC transporter" evidence="5">
    <location>
        <begin position="6"/>
        <end position="236"/>
    </location>
</feature>
<dbReference type="EMBL" id="JABFCZ010000011">
    <property type="protein sequence ID" value="MBD1546805.1"/>
    <property type="molecule type" value="Genomic_DNA"/>
</dbReference>
<proteinExistence type="inferred from homology"/>
<dbReference type="PANTHER" id="PTHR43335">
    <property type="entry name" value="ABC TRANSPORTER, ATP-BINDING PROTEIN"/>
    <property type="match status" value="1"/>
</dbReference>
<dbReference type="SMART" id="SM00382">
    <property type="entry name" value="AAA"/>
    <property type="match status" value="1"/>
</dbReference>
<evidence type="ECO:0000259" key="5">
    <source>
        <dbReference type="PROSITE" id="PS50893"/>
    </source>
</evidence>
<dbReference type="Gene3D" id="3.40.50.300">
    <property type="entry name" value="P-loop containing nucleotide triphosphate hydrolases"/>
    <property type="match status" value="1"/>
</dbReference>
<dbReference type="GO" id="GO:0005524">
    <property type="term" value="F:ATP binding"/>
    <property type="evidence" value="ECO:0007669"/>
    <property type="project" value="UniProtKB-KW"/>
</dbReference>
<comment type="similarity">
    <text evidence="1">Belongs to the ABC transporter superfamily.</text>
</comment>
<evidence type="ECO:0000256" key="4">
    <source>
        <dbReference type="ARBA" id="ARBA00022840"/>
    </source>
</evidence>
<dbReference type="GO" id="GO:0016887">
    <property type="term" value="F:ATP hydrolysis activity"/>
    <property type="evidence" value="ECO:0007669"/>
    <property type="project" value="InterPro"/>
</dbReference>
<keyword evidence="2" id="KW-0813">Transport</keyword>
<evidence type="ECO:0000313" key="7">
    <source>
        <dbReference type="Proteomes" id="UP000598467"/>
    </source>
</evidence>
<evidence type="ECO:0000313" key="6">
    <source>
        <dbReference type="EMBL" id="MBD1546805.1"/>
    </source>
</evidence>
<name>A0A926S635_9HYPH</name>
<dbReference type="InterPro" id="IPR027417">
    <property type="entry name" value="P-loop_NTPase"/>
</dbReference>
<dbReference type="Proteomes" id="UP000598467">
    <property type="component" value="Unassembled WGS sequence"/>
</dbReference>
<sequence>MSDTVIEARGLTKRYGSNVAVNGIDFSVEAGEVIGLLGPNGAGKTTTILMLLGLTEADGGDVVILGKDPVRQPLQVKADVGYLPDSVGFYNNMTGRENLAYTARLSGLSHAQAAENIAAALEKVRLTDVADKRVSTYSHGMRKRLGIAELLMRKCRIAILDEPTSGLDPQSTRELLDLIRSLSRDGMTILLSSHILDAVQSVCHRIALFNKGRIGFLGTMEELAAKLGGGAFIVDVEADGIDLSKAVKSAKGVKSVTPDGDGQWHIETERDIRPELGRLIVQAGGDLRNMDLRRTRLDEAYDRFFKEYGNEA</sequence>
<evidence type="ECO:0000256" key="3">
    <source>
        <dbReference type="ARBA" id="ARBA00022741"/>
    </source>
</evidence>
<dbReference type="PROSITE" id="PS50893">
    <property type="entry name" value="ABC_TRANSPORTER_2"/>
    <property type="match status" value="1"/>
</dbReference>
<dbReference type="RefSeq" id="WP_190291536.1">
    <property type="nucleotide sequence ID" value="NZ_JABFCZ010000011.1"/>
</dbReference>
<comment type="caution">
    <text evidence="6">The sequence shown here is derived from an EMBL/GenBank/DDBJ whole genome shotgun (WGS) entry which is preliminary data.</text>
</comment>
<dbReference type="CDD" id="cd03230">
    <property type="entry name" value="ABC_DR_subfamily_A"/>
    <property type="match status" value="1"/>
</dbReference>
<dbReference type="InterPro" id="IPR017871">
    <property type="entry name" value="ABC_transporter-like_CS"/>
</dbReference>
<keyword evidence="4 6" id="KW-0067">ATP-binding</keyword>
<accession>A0A926S635</accession>
<dbReference type="PROSITE" id="PS00211">
    <property type="entry name" value="ABC_TRANSPORTER_1"/>
    <property type="match status" value="1"/>
</dbReference>
<dbReference type="InterPro" id="IPR003439">
    <property type="entry name" value="ABC_transporter-like_ATP-bd"/>
</dbReference>
<dbReference type="SUPFAM" id="SSF52540">
    <property type="entry name" value="P-loop containing nucleoside triphosphate hydrolases"/>
    <property type="match status" value="1"/>
</dbReference>
<dbReference type="InterPro" id="IPR003593">
    <property type="entry name" value="AAA+_ATPase"/>
</dbReference>
<keyword evidence="3" id="KW-0547">Nucleotide-binding</keyword>
<protein>
    <submittedName>
        <fullName evidence="6">ABC transporter ATP-binding protein</fullName>
    </submittedName>
</protein>
<dbReference type="Pfam" id="PF00005">
    <property type="entry name" value="ABC_tran"/>
    <property type="match status" value="1"/>
</dbReference>
<evidence type="ECO:0000256" key="1">
    <source>
        <dbReference type="ARBA" id="ARBA00005417"/>
    </source>
</evidence>
<gene>
    <name evidence="6" type="ORF">HK439_11070</name>
</gene>
<reference evidence="6" key="1">
    <citation type="submission" date="2020-05" db="EMBL/GenBank/DDBJ databases">
        <title>Identification of trans-AT polyketide cluster in two marine bacteria, producers of a novel glutaramide-containing polyketide sesbanimide D and analogs.</title>
        <authorList>
            <person name="Kacar D."/>
            <person name="Rodriguez P."/>
            <person name="Canedo L."/>
            <person name="Gonzalez E."/>
            <person name="Galan B."/>
            <person name="De La Calle F."/>
            <person name="Garcia J.L."/>
        </authorList>
    </citation>
    <scope>NUCLEOTIDE SEQUENCE</scope>
    <source>
        <strain evidence="6">PHM038</strain>
    </source>
</reference>
<dbReference type="AlphaFoldDB" id="A0A926S635"/>
<organism evidence="6 7">
    <name type="scientific">Roseibium aggregatum</name>
    <dbReference type="NCBI Taxonomy" id="187304"/>
    <lineage>
        <taxon>Bacteria</taxon>
        <taxon>Pseudomonadati</taxon>
        <taxon>Pseudomonadota</taxon>
        <taxon>Alphaproteobacteria</taxon>
        <taxon>Hyphomicrobiales</taxon>
        <taxon>Stappiaceae</taxon>
        <taxon>Roseibium</taxon>
    </lineage>
</organism>